<organism evidence="2 3">
    <name type="scientific">Candidatus Nealsonbacteria bacterium RIFCSPHIGHO2_01_FULL_43_31</name>
    <dbReference type="NCBI Taxonomy" id="1801665"/>
    <lineage>
        <taxon>Bacteria</taxon>
        <taxon>Candidatus Nealsoniibacteriota</taxon>
    </lineage>
</organism>
<feature type="coiled-coil region" evidence="1">
    <location>
        <begin position="321"/>
        <end position="348"/>
    </location>
</feature>
<dbReference type="Proteomes" id="UP000178721">
    <property type="component" value="Unassembled WGS sequence"/>
</dbReference>
<comment type="caution">
    <text evidence="2">The sequence shown here is derived from an EMBL/GenBank/DDBJ whole genome shotgun (WGS) entry which is preliminary data.</text>
</comment>
<evidence type="ECO:0000313" key="2">
    <source>
        <dbReference type="EMBL" id="OGZ19975.1"/>
    </source>
</evidence>
<reference evidence="2 3" key="1">
    <citation type="journal article" date="2016" name="Nat. Commun.">
        <title>Thousands of microbial genomes shed light on interconnected biogeochemical processes in an aquifer system.</title>
        <authorList>
            <person name="Anantharaman K."/>
            <person name="Brown C.T."/>
            <person name="Hug L.A."/>
            <person name="Sharon I."/>
            <person name="Castelle C.J."/>
            <person name="Probst A.J."/>
            <person name="Thomas B.C."/>
            <person name="Singh A."/>
            <person name="Wilkins M.J."/>
            <person name="Karaoz U."/>
            <person name="Brodie E.L."/>
            <person name="Williams K.H."/>
            <person name="Hubbard S.S."/>
            <person name="Banfield J.F."/>
        </authorList>
    </citation>
    <scope>NUCLEOTIDE SEQUENCE [LARGE SCALE GENOMIC DNA]</scope>
</reference>
<evidence type="ECO:0000313" key="3">
    <source>
        <dbReference type="Proteomes" id="UP000178721"/>
    </source>
</evidence>
<evidence type="ECO:0008006" key="4">
    <source>
        <dbReference type="Google" id="ProtNLM"/>
    </source>
</evidence>
<dbReference type="EMBL" id="MHMA01000029">
    <property type="protein sequence ID" value="OGZ19975.1"/>
    <property type="molecule type" value="Genomic_DNA"/>
</dbReference>
<name>A0A1G2E2J8_9BACT</name>
<dbReference type="AlphaFoldDB" id="A0A1G2E2J8"/>
<sequence length="367" mass="39964">MSGAGDKKQKASHFAGSFVLLYNELMKRVLLVFILILILAPISSFASTAGDFTVNNQATYAVPPGTTKLLILDLTLPGIGLTSIKINNGGTVQQYHVSQIAVYEDGLSPGWDGDESERVRKSSSPFWDTELIGDFSKLRIFVTIDITSTTFSGATIKPEIDINSAFFSKSILNGPTDKKIIGLERTILAGTSIPSIPFSPIAKNSEAISTSIIRWHFTDLSNNEFGFKILDSNLKEVARKEEANLSYIDEIGLAPNTEYPGRKIVAFNDMGENSVSVSSVFPAMKTLAVAKVVGKEEPISVITTTNATTTIDKVVPEPTLFETIQTKIADIQRQINELIKQLNELIKQSAAIVAGALQGFFQSFFEK</sequence>
<evidence type="ECO:0000256" key="1">
    <source>
        <dbReference type="SAM" id="Coils"/>
    </source>
</evidence>
<gene>
    <name evidence="2" type="ORF">A2654_02045</name>
</gene>
<keyword evidence="1" id="KW-0175">Coiled coil</keyword>
<proteinExistence type="predicted"/>
<protein>
    <recommendedName>
        <fullName evidence="4">Fibronectin type-III domain-containing protein</fullName>
    </recommendedName>
</protein>
<accession>A0A1G2E2J8</accession>